<evidence type="ECO:0000313" key="2">
    <source>
        <dbReference type="Proteomes" id="UP001162131"/>
    </source>
</evidence>
<dbReference type="AlphaFoldDB" id="A0AAU9IZQ4"/>
<gene>
    <name evidence="1" type="ORF">BSTOLATCC_MIC9643</name>
</gene>
<keyword evidence="2" id="KW-1185">Reference proteome</keyword>
<comment type="caution">
    <text evidence="1">The sequence shown here is derived from an EMBL/GenBank/DDBJ whole genome shotgun (WGS) entry which is preliminary data.</text>
</comment>
<reference evidence="1" key="1">
    <citation type="submission" date="2021-09" db="EMBL/GenBank/DDBJ databases">
        <authorList>
            <consortium name="AG Swart"/>
            <person name="Singh M."/>
            <person name="Singh A."/>
            <person name="Seah K."/>
            <person name="Emmerich C."/>
        </authorList>
    </citation>
    <scope>NUCLEOTIDE SEQUENCE</scope>
    <source>
        <strain evidence="1">ATCC30299</strain>
    </source>
</reference>
<dbReference type="Proteomes" id="UP001162131">
    <property type="component" value="Unassembled WGS sequence"/>
</dbReference>
<evidence type="ECO:0000313" key="1">
    <source>
        <dbReference type="EMBL" id="CAG9313839.1"/>
    </source>
</evidence>
<organism evidence="1 2">
    <name type="scientific">Blepharisma stoltei</name>
    <dbReference type="NCBI Taxonomy" id="1481888"/>
    <lineage>
        <taxon>Eukaryota</taxon>
        <taxon>Sar</taxon>
        <taxon>Alveolata</taxon>
        <taxon>Ciliophora</taxon>
        <taxon>Postciliodesmatophora</taxon>
        <taxon>Heterotrichea</taxon>
        <taxon>Heterotrichida</taxon>
        <taxon>Blepharismidae</taxon>
        <taxon>Blepharisma</taxon>
    </lineage>
</organism>
<proteinExistence type="predicted"/>
<sequence>MSLKIDRWNNKINEEFWKHYLLFVHWKIFDLKLLLKNLTDFWSRCIPWRHFLSTVRSNFDKKCSFEQCLMGKEEIACAENIGEEKS</sequence>
<name>A0AAU9IZQ4_9CILI</name>
<accession>A0AAU9IZQ4</accession>
<protein>
    <submittedName>
        <fullName evidence="1">Uncharacterized protein</fullName>
    </submittedName>
</protein>
<dbReference type="EMBL" id="CAJZBQ010000011">
    <property type="protein sequence ID" value="CAG9313839.1"/>
    <property type="molecule type" value="Genomic_DNA"/>
</dbReference>